<proteinExistence type="predicted"/>
<sequence>MDVYEGKRYDESLAIRDFVQHEDDLEVFYEGYTWNRISIKEFLFFEQGLYEFF</sequence>
<evidence type="ECO:0000313" key="1">
    <source>
        <dbReference type="EMBL" id="GAA0596502.1"/>
    </source>
</evidence>
<dbReference type="EMBL" id="BAAADS010000006">
    <property type="protein sequence ID" value="GAA0596502.1"/>
    <property type="molecule type" value="Genomic_DNA"/>
</dbReference>
<name>A0ABN1FRV1_9BACI</name>
<gene>
    <name evidence="1" type="ORF">GCM10009001_10780</name>
</gene>
<comment type="caution">
    <text evidence="1">The sequence shown here is derived from an EMBL/GenBank/DDBJ whole genome shotgun (WGS) entry which is preliminary data.</text>
</comment>
<protein>
    <submittedName>
        <fullName evidence="1">Uncharacterized protein</fullName>
    </submittedName>
</protein>
<accession>A0ABN1FRV1</accession>
<keyword evidence="2" id="KW-1185">Reference proteome</keyword>
<organism evidence="1 2">
    <name type="scientific">Virgibacillus siamensis</name>
    <dbReference type="NCBI Taxonomy" id="480071"/>
    <lineage>
        <taxon>Bacteria</taxon>
        <taxon>Bacillati</taxon>
        <taxon>Bacillota</taxon>
        <taxon>Bacilli</taxon>
        <taxon>Bacillales</taxon>
        <taxon>Bacillaceae</taxon>
        <taxon>Virgibacillus</taxon>
    </lineage>
</organism>
<dbReference type="RefSeq" id="WP_343810987.1">
    <property type="nucleotide sequence ID" value="NZ_BAAADS010000006.1"/>
</dbReference>
<evidence type="ECO:0000313" key="2">
    <source>
        <dbReference type="Proteomes" id="UP001500866"/>
    </source>
</evidence>
<reference evidence="1 2" key="1">
    <citation type="journal article" date="2019" name="Int. J. Syst. Evol. Microbiol.">
        <title>The Global Catalogue of Microorganisms (GCM) 10K type strain sequencing project: providing services to taxonomists for standard genome sequencing and annotation.</title>
        <authorList>
            <consortium name="The Broad Institute Genomics Platform"/>
            <consortium name="The Broad Institute Genome Sequencing Center for Infectious Disease"/>
            <person name="Wu L."/>
            <person name="Ma J."/>
        </authorList>
    </citation>
    <scope>NUCLEOTIDE SEQUENCE [LARGE SCALE GENOMIC DNA]</scope>
    <source>
        <strain evidence="1 2">JCM 15395</strain>
    </source>
</reference>
<dbReference type="Proteomes" id="UP001500866">
    <property type="component" value="Unassembled WGS sequence"/>
</dbReference>